<comment type="caution">
    <text evidence="5">The sequence shown here is derived from an EMBL/GenBank/DDBJ whole genome shotgun (WGS) entry which is preliminary data.</text>
</comment>
<accession>A0ABY0H1Z8</accession>
<keyword evidence="3" id="KW-0539">Nucleus</keyword>
<dbReference type="PANTHER" id="PTHR31001">
    <property type="entry name" value="UNCHARACTERIZED TRANSCRIPTIONAL REGULATORY PROTEIN"/>
    <property type="match status" value="1"/>
</dbReference>
<dbReference type="Gene3D" id="4.10.240.10">
    <property type="entry name" value="Zn(2)-C6 fungal-type DNA-binding domain"/>
    <property type="match status" value="1"/>
</dbReference>
<gene>
    <name evidence="5" type="ORF">DL762_007727</name>
</gene>
<protein>
    <recommendedName>
        <fullName evidence="4">Zn(2)-C6 fungal-type domain-containing protein</fullName>
    </recommendedName>
</protein>
<dbReference type="Pfam" id="PF04082">
    <property type="entry name" value="Fungal_trans"/>
    <property type="match status" value="1"/>
</dbReference>
<dbReference type="CDD" id="cd12148">
    <property type="entry name" value="fungal_TF_MHR"/>
    <property type="match status" value="1"/>
</dbReference>
<dbReference type="SUPFAM" id="SSF57701">
    <property type="entry name" value="Zn2/Cys6 DNA-binding domain"/>
    <property type="match status" value="1"/>
</dbReference>
<dbReference type="Proteomes" id="UP000294003">
    <property type="component" value="Unassembled WGS sequence"/>
</dbReference>
<dbReference type="Pfam" id="PF00172">
    <property type="entry name" value="Zn_clus"/>
    <property type="match status" value="1"/>
</dbReference>
<sequence length="427" mass="47346">MKRSSNGIPVGMVQRWTRPPVSCKSCRSGKRRCNRIRPCSNCTLRGIECEYEGKGKEALAEAPATATDEQSSHRSHPLDMAAHHILITTAGPGSPQTNIQQSLPTLNVDEVLGRIRKLERAVFKSIDSSSTNNSTSSPSTPDDTELIVHVANPPKPLSSPAFTIDIATTATTRWTPMELHVPAVLRNQGLQSDPTVISKHLPTRTEGMELLEHFIQCVQPTFAVLHIPSTRAIVEQTYQALLKGPEKPESVNLLLLSSIFASAALTWTPQILEKVGATPAVAHGAFATYSNLAISLSESVSPSAVALEAICILVHVLTNAEGFGEQVYQLRNRAFLMARIMQIHRLDTPQSRDSRRVQEGCNMVQVERQRRIWWHMVANDWLLAFSGGAQEGTYIFHPWHMNVNYPCNVDDCLITTTREQQQQHQQE</sequence>
<dbReference type="SMART" id="SM00066">
    <property type="entry name" value="GAL4"/>
    <property type="match status" value="1"/>
</dbReference>
<name>A0ABY0H1Z8_9PEZI</name>
<evidence type="ECO:0000256" key="3">
    <source>
        <dbReference type="ARBA" id="ARBA00023242"/>
    </source>
</evidence>
<dbReference type="CDD" id="cd00067">
    <property type="entry name" value="GAL4"/>
    <property type="match status" value="1"/>
</dbReference>
<evidence type="ECO:0000256" key="2">
    <source>
        <dbReference type="ARBA" id="ARBA00022723"/>
    </source>
</evidence>
<evidence type="ECO:0000259" key="4">
    <source>
        <dbReference type="PROSITE" id="PS50048"/>
    </source>
</evidence>
<keyword evidence="2" id="KW-0479">Metal-binding</keyword>
<dbReference type="PANTHER" id="PTHR31001:SF90">
    <property type="entry name" value="CENTROMERE DNA-BINDING PROTEIN COMPLEX CBF3 SUBUNIT B"/>
    <property type="match status" value="1"/>
</dbReference>
<proteinExistence type="predicted"/>
<dbReference type="InterPro" id="IPR001138">
    <property type="entry name" value="Zn2Cys6_DnaBD"/>
</dbReference>
<dbReference type="InterPro" id="IPR007219">
    <property type="entry name" value="XnlR_reg_dom"/>
</dbReference>
<comment type="subcellular location">
    <subcellularLocation>
        <location evidence="1">Nucleus</location>
    </subcellularLocation>
</comment>
<dbReference type="EMBL" id="QJNS01000295">
    <property type="protein sequence ID" value="RYO80280.1"/>
    <property type="molecule type" value="Genomic_DNA"/>
</dbReference>
<feature type="domain" description="Zn(2)-C6 fungal-type" evidence="4">
    <location>
        <begin position="22"/>
        <end position="51"/>
    </location>
</feature>
<dbReference type="PROSITE" id="PS50048">
    <property type="entry name" value="ZN2_CY6_FUNGAL_2"/>
    <property type="match status" value="1"/>
</dbReference>
<dbReference type="InterPro" id="IPR050613">
    <property type="entry name" value="Sec_Metabolite_Reg"/>
</dbReference>
<keyword evidence="6" id="KW-1185">Reference proteome</keyword>
<reference evidence="5 6" key="1">
    <citation type="submission" date="2018-06" db="EMBL/GenBank/DDBJ databases">
        <title>Complete Genomes of Monosporascus.</title>
        <authorList>
            <person name="Robinson A.J."/>
            <person name="Natvig D.O."/>
        </authorList>
    </citation>
    <scope>NUCLEOTIDE SEQUENCE [LARGE SCALE GENOMIC DNA]</scope>
    <source>
        <strain evidence="5 6">CBS 609.92</strain>
    </source>
</reference>
<dbReference type="InterPro" id="IPR036864">
    <property type="entry name" value="Zn2-C6_fun-type_DNA-bd_sf"/>
</dbReference>
<dbReference type="PROSITE" id="PS00463">
    <property type="entry name" value="ZN2_CY6_FUNGAL_1"/>
    <property type="match status" value="1"/>
</dbReference>
<evidence type="ECO:0000313" key="6">
    <source>
        <dbReference type="Proteomes" id="UP000294003"/>
    </source>
</evidence>
<evidence type="ECO:0000256" key="1">
    <source>
        <dbReference type="ARBA" id="ARBA00004123"/>
    </source>
</evidence>
<organism evidence="5 6">
    <name type="scientific">Monosporascus cannonballus</name>
    <dbReference type="NCBI Taxonomy" id="155416"/>
    <lineage>
        <taxon>Eukaryota</taxon>
        <taxon>Fungi</taxon>
        <taxon>Dikarya</taxon>
        <taxon>Ascomycota</taxon>
        <taxon>Pezizomycotina</taxon>
        <taxon>Sordariomycetes</taxon>
        <taxon>Xylariomycetidae</taxon>
        <taxon>Xylariales</taxon>
        <taxon>Xylariales incertae sedis</taxon>
        <taxon>Monosporascus</taxon>
    </lineage>
</organism>
<evidence type="ECO:0000313" key="5">
    <source>
        <dbReference type="EMBL" id="RYO80280.1"/>
    </source>
</evidence>